<dbReference type="AlphaFoldDB" id="A0A2J7PH72"/>
<proteinExistence type="predicted"/>
<dbReference type="InParanoid" id="A0A2J7PH72"/>
<accession>A0A2J7PH72</accession>
<keyword evidence="2" id="KW-1185">Reference proteome</keyword>
<sequence length="51" mass="5993">MKRMSLESVPVRPTGGQYIMVPKYVNNSYLWVSNGEKSKAKQPRLRDTWKH</sequence>
<evidence type="ECO:0000313" key="2">
    <source>
        <dbReference type="Proteomes" id="UP000235965"/>
    </source>
</evidence>
<comment type="caution">
    <text evidence="1">The sequence shown here is derived from an EMBL/GenBank/DDBJ whole genome shotgun (WGS) entry which is preliminary data.</text>
</comment>
<name>A0A2J7PH72_9NEOP</name>
<evidence type="ECO:0000313" key="1">
    <source>
        <dbReference type="EMBL" id="PNF15685.1"/>
    </source>
</evidence>
<protein>
    <submittedName>
        <fullName evidence="1">Uncharacterized protein</fullName>
    </submittedName>
</protein>
<dbReference type="Proteomes" id="UP000235965">
    <property type="component" value="Unassembled WGS sequence"/>
</dbReference>
<dbReference type="EMBL" id="NEVH01025149">
    <property type="protein sequence ID" value="PNF15685.1"/>
    <property type="molecule type" value="Genomic_DNA"/>
</dbReference>
<gene>
    <name evidence="1" type="ORF">B7P43_G14253</name>
</gene>
<organism evidence="1 2">
    <name type="scientific">Cryptotermes secundus</name>
    <dbReference type="NCBI Taxonomy" id="105785"/>
    <lineage>
        <taxon>Eukaryota</taxon>
        <taxon>Metazoa</taxon>
        <taxon>Ecdysozoa</taxon>
        <taxon>Arthropoda</taxon>
        <taxon>Hexapoda</taxon>
        <taxon>Insecta</taxon>
        <taxon>Pterygota</taxon>
        <taxon>Neoptera</taxon>
        <taxon>Polyneoptera</taxon>
        <taxon>Dictyoptera</taxon>
        <taxon>Blattodea</taxon>
        <taxon>Blattoidea</taxon>
        <taxon>Termitoidae</taxon>
        <taxon>Kalotermitidae</taxon>
        <taxon>Cryptotermitinae</taxon>
        <taxon>Cryptotermes</taxon>
    </lineage>
</organism>
<reference evidence="1 2" key="1">
    <citation type="submission" date="2017-12" db="EMBL/GenBank/DDBJ databases">
        <title>Hemimetabolous genomes reveal molecular basis of termite eusociality.</title>
        <authorList>
            <person name="Harrison M.C."/>
            <person name="Jongepier E."/>
            <person name="Robertson H.M."/>
            <person name="Arning N."/>
            <person name="Bitard-Feildel T."/>
            <person name="Chao H."/>
            <person name="Childers C.P."/>
            <person name="Dinh H."/>
            <person name="Doddapaneni H."/>
            <person name="Dugan S."/>
            <person name="Gowin J."/>
            <person name="Greiner C."/>
            <person name="Han Y."/>
            <person name="Hu H."/>
            <person name="Hughes D.S.T."/>
            <person name="Huylmans A.-K."/>
            <person name="Kemena C."/>
            <person name="Kremer L.P.M."/>
            <person name="Lee S.L."/>
            <person name="Lopez-Ezquerra A."/>
            <person name="Mallet L."/>
            <person name="Monroy-Kuhn J.M."/>
            <person name="Moser A."/>
            <person name="Murali S.C."/>
            <person name="Muzny D.M."/>
            <person name="Otani S."/>
            <person name="Piulachs M.-D."/>
            <person name="Poelchau M."/>
            <person name="Qu J."/>
            <person name="Schaub F."/>
            <person name="Wada-Katsumata A."/>
            <person name="Worley K.C."/>
            <person name="Xie Q."/>
            <person name="Ylla G."/>
            <person name="Poulsen M."/>
            <person name="Gibbs R.A."/>
            <person name="Schal C."/>
            <person name="Richards S."/>
            <person name="Belles X."/>
            <person name="Korb J."/>
            <person name="Bornberg-Bauer E."/>
        </authorList>
    </citation>
    <scope>NUCLEOTIDE SEQUENCE [LARGE SCALE GENOMIC DNA]</scope>
    <source>
        <tissue evidence="1">Whole body</tissue>
    </source>
</reference>